<dbReference type="OrthoDB" id="10672994at2759"/>
<accession>F0Y0U0</accession>
<dbReference type="GeneID" id="20223557"/>
<sequence length="502" mass="50305">MLARRLVQGALLLVLSIAKTPPPPSPLYVHSVLHPPPAFGDGCDETLDFRFVAADAAALRARAAALAEAAAAAAAAVERETREREAALVAARLASALGEYAHREAFATADAADDAAAADATTRHVACQEALLGADGGAALAALVDGATDLSVVDCDLGAGGFEKVLVAALSSPGLRRLRVASDLVGDAAFVRAAKRLKKANASHASLARVEVERVGLGPAGAEALCRALAPHAPTLARLSLRGNCLCDGGVAAVAAKLVAISPALAEIDLAQTACGDAGAVALARALAKRPPGSAPVAVDVSGNELGGRGVAALAASPAVARLDARRNALGDDDATLVPRALRKNERLEALGLAHCGLGPGAADLILSAAARKGARLEVLDLSGNALTTAEVERRRKKGEHALVGALSKMASKALPPAAGDGGLGLSAPDVDVFVAAARALGAGQAPKLRWLGLSDTGLTPTHSRLLAAAAKKRRGRGLGAVEVVALANGAAAAKQRKEPVI</sequence>
<dbReference type="SUPFAM" id="SSF52047">
    <property type="entry name" value="RNI-like"/>
    <property type="match status" value="1"/>
</dbReference>
<organism evidence="3">
    <name type="scientific">Aureococcus anophagefferens</name>
    <name type="common">Harmful bloom alga</name>
    <dbReference type="NCBI Taxonomy" id="44056"/>
    <lineage>
        <taxon>Eukaryota</taxon>
        <taxon>Sar</taxon>
        <taxon>Stramenopiles</taxon>
        <taxon>Ochrophyta</taxon>
        <taxon>Pelagophyceae</taxon>
        <taxon>Pelagomonadales</taxon>
        <taxon>Pelagomonadaceae</taxon>
        <taxon>Aureococcus</taxon>
    </lineage>
</organism>
<dbReference type="InterPro" id="IPR027038">
    <property type="entry name" value="RanGap"/>
</dbReference>
<keyword evidence="3" id="KW-1185">Reference proteome</keyword>
<dbReference type="eggNOG" id="KOG4308">
    <property type="taxonomic scope" value="Eukaryota"/>
</dbReference>
<dbReference type="InParanoid" id="F0Y0U0"/>
<evidence type="ECO:0000313" key="3">
    <source>
        <dbReference type="Proteomes" id="UP000002729"/>
    </source>
</evidence>
<dbReference type="GO" id="GO:0005829">
    <property type="term" value="C:cytosol"/>
    <property type="evidence" value="ECO:0007669"/>
    <property type="project" value="TreeGrafter"/>
</dbReference>
<dbReference type="GO" id="GO:0031267">
    <property type="term" value="F:small GTPase binding"/>
    <property type="evidence" value="ECO:0007669"/>
    <property type="project" value="TreeGrafter"/>
</dbReference>
<gene>
    <name evidence="2" type="ORF">AURANDRAFT_61637</name>
</gene>
<evidence type="ECO:0000256" key="1">
    <source>
        <dbReference type="SAM" id="SignalP"/>
    </source>
</evidence>
<name>F0Y0U0_AURAN</name>
<dbReference type="GO" id="GO:0006913">
    <property type="term" value="P:nucleocytoplasmic transport"/>
    <property type="evidence" value="ECO:0007669"/>
    <property type="project" value="TreeGrafter"/>
</dbReference>
<proteinExistence type="predicted"/>
<dbReference type="InterPro" id="IPR032675">
    <property type="entry name" value="LRR_dom_sf"/>
</dbReference>
<protein>
    <submittedName>
        <fullName evidence="2">Uncharacterized protein</fullName>
    </submittedName>
</protein>
<dbReference type="Proteomes" id="UP000002729">
    <property type="component" value="Unassembled WGS sequence"/>
</dbReference>
<feature type="signal peptide" evidence="1">
    <location>
        <begin position="1"/>
        <end position="18"/>
    </location>
</feature>
<dbReference type="RefSeq" id="XP_009033660.1">
    <property type="nucleotide sequence ID" value="XM_009035412.1"/>
</dbReference>
<dbReference type="AlphaFoldDB" id="F0Y0U0"/>
<reference evidence="2 3" key="1">
    <citation type="journal article" date="2011" name="Proc. Natl. Acad. Sci. U.S.A.">
        <title>Niche of harmful alga Aureococcus anophagefferens revealed through ecogenomics.</title>
        <authorList>
            <person name="Gobler C.J."/>
            <person name="Berry D.L."/>
            <person name="Dyhrman S.T."/>
            <person name="Wilhelm S.W."/>
            <person name="Salamov A."/>
            <person name="Lobanov A.V."/>
            <person name="Zhang Y."/>
            <person name="Collier J.L."/>
            <person name="Wurch L.L."/>
            <person name="Kustka A.B."/>
            <person name="Dill B.D."/>
            <person name="Shah M."/>
            <person name="VerBerkmoes N.C."/>
            <person name="Kuo A."/>
            <person name="Terry A."/>
            <person name="Pangilinan J."/>
            <person name="Lindquist E.A."/>
            <person name="Lucas S."/>
            <person name="Paulsen I.T."/>
            <person name="Hattenrath-Lehmann T.K."/>
            <person name="Talmage S.C."/>
            <person name="Walker E.A."/>
            <person name="Koch F."/>
            <person name="Burson A.M."/>
            <person name="Marcoval M.A."/>
            <person name="Tang Y.Z."/>
            <person name="Lecleir G.R."/>
            <person name="Coyne K.J."/>
            <person name="Berg G.M."/>
            <person name="Bertrand E.M."/>
            <person name="Saito M.A."/>
            <person name="Gladyshev V.N."/>
            <person name="Grigoriev I.V."/>
        </authorList>
    </citation>
    <scope>NUCLEOTIDE SEQUENCE [LARGE SCALE GENOMIC DNA]</scope>
    <source>
        <strain evidence="3">CCMP 1984</strain>
    </source>
</reference>
<dbReference type="PANTHER" id="PTHR24113">
    <property type="entry name" value="RAN GTPASE-ACTIVATING PROTEIN 1"/>
    <property type="match status" value="1"/>
</dbReference>
<dbReference type="GO" id="GO:0005096">
    <property type="term" value="F:GTPase activator activity"/>
    <property type="evidence" value="ECO:0007669"/>
    <property type="project" value="InterPro"/>
</dbReference>
<feature type="chain" id="PRO_5003261248" evidence="1">
    <location>
        <begin position="19"/>
        <end position="502"/>
    </location>
</feature>
<dbReference type="EMBL" id="GL833122">
    <property type="protein sequence ID" value="EGB11275.1"/>
    <property type="molecule type" value="Genomic_DNA"/>
</dbReference>
<dbReference type="KEGG" id="aaf:AURANDRAFT_61637"/>
<dbReference type="GO" id="GO:0048471">
    <property type="term" value="C:perinuclear region of cytoplasm"/>
    <property type="evidence" value="ECO:0007669"/>
    <property type="project" value="TreeGrafter"/>
</dbReference>
<keyword evidence="1" id="KW-0732">Signal</keyword>
<dbReference type="SMART" id="SM00368">
    <property type="entry name" value="LRR_RI"/>
    <property type="match status" value="6"/>
</dbReference>
<dbReference type="GO" id="GO:0005634">
    <property type="term" value="C:nucleus"/>
    <property type="evidence" value="ECO:0007669"/>
    <property type="project" value="TreeGrafter"/>
</dbReference>
<evidence type="ECO:0000313" key="2">
    <source>
        <dbReference type="EMBL" id="EGB11275.1"/>
    </source>
</evidence>
<dbReference type="PANTHER" id="PTHR24113:SF15">
    <property type="entry name" value="NACHT DOMAIN-CONTAINING PROTEIN"/>
    <property type="match status" value="1"/>
</dbReference>
<dbReference type="Gene3D" id="3.80.10.10">
    <property type="entry name" value="Ribonuclease Inhibitor"/>
    <property type="match status" value="2"/>
</dbReference>